<comment type="pathway">
    <text evidence="1">Cofactor biosynthesis; molybdopterin biosynthesis.</text>
</comment>
<feature type="region of interest" description="Disordered" evidence="3">
    <location>
        <begin position="490"/>
        <end position="563"/>
    </location>
</feature>
<dbReference type="UniPathway" id="UPA00344"/>
<feature type="compositionally biased region" description="Gly residues" evidence="3">
    <location>
        <begin position="536"/>
        <end position="546"/>
    </location>
</feature>
<dbReference type="VEuPathDB" id="TriTrypDB:LDHU3_28.3810"/>
<dbReference type="VEuPathDB" id="TriTrypDB:LdBPK_282840.1"/>
<proteinExistence type="predicted"/>
<comment type="caution">
    <text evidence="5">The sequence shown here is derived from an EMBL/GenBank/DDBJ whole genome shotgun (WGS) entry which is preliminary data.</text>
</comment>
<dbReference type="GO" id="GO:0006777">
    <property type="term" value="P:Mo-molybdopterin cofactor biosynthetic process"/>
    <property type="evidence" value="ECO:0007669"/>
    <property type="project" value="UniProtKB-KW"/>
</dbReference>
<feature type="compositionally biased region" description="Acidic residues" evidence="3">
    <location>
        <begin position="1069"/>
        <end position="1092"/>
    </location>
</feature>
<feature type="compositionally biased region" description="Pro residues" evidence="3">
    <location>
        <begin position="51"/>
        <end position="64"/>
    </location>
</feature>
<feature type="region of interest" description="Disordered" evidence="3">
    <location>
        <begin position="942"/>
        <end position="979"/>
    </location>
</feature>
<dbReference type="VEuPathDB" id="TriTrypDB:LDHU3_28.3830"/>
<dbReference type="VEuPathDB" id="TriTrypDB:LdCL_280033500"/>
<feature type="compositionally biased region" description="Low complexity" evidence="3">
    <location>
        <begin position="547"/>
        <end position="563"/>
    </location>
</feature>
<feature type="compositionally biased region" description="Polar residues" evidence="3">
    <location>
        <begin position="840"/>
        <end position="859"/>
    </location>
</feature>
<feature type="region of interest" description="Disordered" evidence="3">
    <location>
        <begin position="1"/>
        <end position="26"/>
    </location>
</feature>
<feature type="compositionally biased region" description="Basic residues" evidence="3">
    <location>
        <begin position="492"/>
        <end position="503"/>
    </location>
</feature>
<feature type="compositionally biased region" description="Basic residues" evidence="3">
    <location>
        <begin position="1224"/>
        <end position="1237"/>
    </location>
</feature>
<reference evidence="6" key="1">
    <citation type="submission" date="2019-02" db="EMBL/GenBank/DDBJ databases">
        <title>FDA dAtabase for Regulatory Grade micrObial Sequences (FDA-ARGOS): Supporting development and validation of Infectious Disease Dx tests.</title>
        <authorList>
            <person name="Duncan R."/>
            <person name="Fisher C."/>
            <person name="Tallon L."/>
            <person name="Sadzewicz L."/>
            <person name="Sengamalay N."/>
            <person name="Ott S."/>
            <person name="Godinez A."/>
            <person name="Nagaraj S."/>
            <person name="Vavikolanu K."/>
            <person name="Nadendla S."/>
            <person name="Aluvathingal J."/>
            <person name="Sichtig H."/>
        </authorList>
    </citation>
    <scope>NUCLEOTIDE SEQUENCE [LARGE SCALE GENOMIC DNA]</scope>
    <source>
        <strain evidence="6">FDAARGOS_361</strain>
    </source>
</reference>
<protein>
    <submittedName>
        <fullName evidence="5">MoaC family protein</fullName>
    </submittedName>
</protein>
<feature type="compositionally biased region" description="Low complexity" evidence="3">
    <location>
        <begin position="513"/>
        <end position="535"/>
    </location>
</feature>
<feature type="compositionally biased region" description="Acidic residues" evidence="3">
    <location>
        <begin position="1157"/>
        <end position="1178"/>
    </location>
</feature>
<dbReference type="InterPro" id="IPR002820">
    <property type="entry name" value="Mopterin_CF_biosynth-C_dom"/>
</dbReference>
<evidence type="ECO:0000256" key="3">
    <source>
        <dbReference type="SAM" id="MobiDB-lite"/>
    </source>
</evidence>
<evidence type="ECO:0000259" key="4">
    <source>
        <dbReference type="Pfam" id="PF01967"/>
    </source>
</evidence>
<dbReference type="Pfam" id="PF01967">
    <property type="entry name" value="MoaC"/>
    <property type="match status" value="1"/>
</dbReference>
<sequence>MPRPRGGSGSYPLPAPQRDASPPPALPLCAAQASRSTPWRVFGAEITNHIPSPPPPQMPSPPTAAAPLGVATATLCGVAVDAPPSHATRAPTSSSSWLAADPCRRLRSSGDDVECIPSYETLLGAIRGARMPQGPPPLEGARPCSRSSSSSDASLSKLFPPWTAGGEGRQSCLEPTCGGAGFQTEASTPPASNAKRRFRDVETEDGGSRAGPDSSWPRAKHQRGEEAAVGSLTGAHPAPPMQEGGMRDPSGADSICGGGDVDVRPTLHTLSSEDDGDPWSARGGVCGFLTPLSTKLLCLPPVLASASTAAEEEQREGVGRVASTSSNTTLYTPARGNVHLRSAVDDAIVYSPLTLDDISPILCLSEERLAHRRMRVVECDRRPSAEVDDEEHWADEAFAATSPSTPPRPFRALTPAESRGDEEDISGMAPDLPTQYPAGSVCFLHEEALRLLTFTCEDEHDHLLQRPAWATSASSNMLHRCLLQLVKAKGSTPRRHVLRRPLRRSGSSGSGAAGSARRSSAQAKASGLSGSSSAGSGKGGGGGRGPHSGSSTSTDAKVAAAAEADKGGAALPLATDGGFNGASSDTTASSSASARRPLYRLATAVATVVVPPNTNVYLQGMKHLLTPATPPPSAAFGGGGPAMPSVSIVEEYYTSKKGPLFATAVVAGTNAVKQVSSLVPFCYPTPIQRCSFTFRRRQVLQPPRPAQMPHRVVLRRRTSEPGPQQSRPEYSVLYCFCTVATENKGGVEMEALTGAMMASVTLYDMLKGLPGAQEDGLSLGEAFVLAKRGGRNDFTKLLMSEPERPLVESGLCSGGAEMHALPPISGAVNGGGVQLPTGATHASPSAATGTDTSRATTLDANGHASANAEQARVEGQGASEEVAEGKDHHSAAKRVIRRPAPAAATAHDVVDGSAAPGDADAWWRSSKHEKRLQELYPRRKYGDNARLVPPSPTPMTPVSPVTRARTRTGPSASSDSGAEVAAAPAAVLAARPKLASRASMIRDGQASAAGKGPAATAALPKAARRPEPTGIIDEADEADEEDDVVEHRRSPNRSRLAKKSARAAASAVEADDEDDDKLEAAAAEEEEADEEATTTTATAVDEADEEEGTAMTAAAKKRRRSTAVTAAPKSHATTIAAKSSFSGKRTQTGHKGYLAAVDDEAATAEEDEDVAEDDEGADEEARMPVKGGAAAATRKTHAHGGVTGRRTGKGAIELPSRSFGASGRKQRAGRVTPRKGRASAEPDDYHDDGDMSALEEREDGIEEGDTAAGGEDDNAVSAAVERRRRKAAVKQIRPAAPKKGGAMRPVRHDSWDVGFSRRSRHDTGDGDEGHEDAVEDEEAAETIDEDGEEDEVEDVAPPPPRKKLKKPLKRAALKRR</sequence>
<feature type="compositionally biased region" description="Polar residues" evidence="3">
    <location>
        <begin position="1131"/>
        <end position="1146"/>
    </location>
</feature>
<feature type="compositionally biased region" description="Acidic residues" evidence="3">
    <location>
        <begin position="1325"/>
        <end position="1354"/>
    </location>
</feature>
<dbReference type="InterPro" id="IPR036522">
    <property type="entry name" value="MoaC_sf"/>
</dbReference>
<feature type="compositionally biased region" description="Low complexity" evidence="3">
    <location>
        <begin position="145"/>
        <end position="156"/>
    </location>
</feature>
<dbReference type="Proteomes" id="UP000318447">
    <property type="component" value="Unassembled WGS sequence"/>
</dbReference>
<dbReference type="EMBL" id="RHLC01000012">
    <property type="protein sequence ID" value="TPP54404.1"/>
    <property type="molecule type" value="Genomic_DNA"/>
</dbReference>
<dbReference type="VEuPathDB" id="TriTrypDB:LdBPK_282830.1"/>
<feature type="compositionally biased region" description="Low complexity" evidence="3">
    <location>
        <begin position="1006"/>
        <end position="1021"/>
    </location>
</feature>
<feature type="compositionally biased region" description="Acidic residues" evidence="3">
    <location>
        <begin position="1033"/>
        <end position="1044"/>
    </location>
</feature>
<feature type="compositionally biased region" description="Basic residues" evidence="3">
    <location>
        <begin position="1050"/>
        <end position="1061"/>
    </location>
</feature>
<evidence type="ECO:0000313" key="5">
    <source>
        <dbReference type="EMBL" id="TPP54404.1"/>
    </source>
</evidence>
<evidence type="ECO:0000256" key="1">
    <source>
        <dbReference type="ARBA" id="ARBA00005046"/>
    </source>
</evidence>
<evidence type="ECO:0000313" key="6">
    <source>
        <dbReference type="Proteomes" id="UP000318447"/>
    </source>
</evidence>
<feature type="compositionally biased region" description="Basic residues" evidence="3">
    <location>
        <begin position="1360"/>
        <end position="1376"/>
    </location>
</feature>
<evidence type="ECO:0000256" key="2">
    <source>
        <dbReference type="ARBA" id="ARBA00023150"/>
    </source>
</evidence>
<feature type="region of interest" description="Disordered" evidence="3">
    <location>
        <begin position="832"/>
        <end position="920"/>
    </location>
</feature>
<feature type="region of interest" description="Disordered" evidence="3">
    <location>
        <begin position="46"/>
        <end position="66"/>
    </location>
</feature>
<feature type="domain" description="Molybdopterin cofactor biosynthesis C (MoaC)" evidence="4">
    <location>
        <begin position="654"/>
        <end position="790"/>
    </location>
</feature>
<name>A0A504Y0E5_LEIDO</name>
<feature type="region of interest" description="Disordered" evidence="3">
    <location>
        <begin position="1004"/>
        <end position="1376"/>
    </location>
</feature>
<feature type="region of interest" description="Disordered" evidence="3">
    <location>
        <begin position="131"/>
        <end position="248"/>
    </location>
</feature>
<gene>
    <name evidence="5" type="ORF">CGC21_22815</name>
</gene>
<accession>A0A504Y0E5</accession>
<dbReference type="VEuPathDB" id="TriTrypDB:LdCL_280033400"/>
<keyword evidence="2" id="KW-0501">Molybdenum cofactor biosynthesis</keyword>
<dbReference type="Gene3D" id="3.30.70.640">
    <property type="entry name" value="Molybdopterin cofactor biosynthesis C (MoaC) domain"/>
    <property type="match status" value="1"/>
</dbReference>
<organism evidence="5 6">
    <name type="scientific">Leishmania donovani</name>
    <dbReference type="NCBI Taxonomy" id="5661"/>
    <lineage>
        <taxon>Eukaryota</taxon>
        <taxon>Discoba</taxon>
        <taxon>Euglenozoa</taxon>
        <taxon>Kinetoplastea</taxon>
        <taxon>Metakinetoplastina</taxon>
        <taxon>Trypanosomatida</taxon>
        <taxon>Trypanosomatidae</taxon>
        <taxon>Leishmaniinae</taxon>
        <taxon>Leishmania</taxon>
    </lineage>
</organism>
<feature type="compositionally biased region" description="Acidic residues" evidence="3">
    <location>
        <begin position="1256"/>
        <end position="1274"/>
    </location>
</feature>
<dbReference type="SUPFAM" id="SSF55040">
    <property type="entry name" value="Molybdenum cofactor biosynthesis protein C, MoaC"/>
    <property type="match status" value="1"/>
</dbReference>
<feature type="region of interest" description="Disordered" evidence="3">
    <location>
        <begin position="400"/>
        <end position="427"/>
    </location>
</feature>